<accession>A0A017HKE0</accession>
<organism evidence="2 3">
    <name type="scientific">Rubellimicrobium mesophilum DSM 19309</name>
    <dbReference type="NCBI Taxonomy" id="442562"/>
    <lineage>
        <taxon>Bacteria</taxon>
        <taxon>Pseudomonadati</taxon>
        <taxon>Pseudomonadota</taxon>
        <taxon>Alphaproteobacteria</taxon>
        <taxon>Rhodobacterales</taxon>
        <taxon>Roseobacteraceae</taxon>
        <taxon>Rubellimicrobium</taxon>
    </lineage>
</organism>
<dbReference type="RefSeq" id="WP_037281816.1">
    <property type="nucleotide sequence ID" value="NZ_KK088594.1"/>
</dbReference>
<reference evidence="2 3" key="1">
    <citation type="submission" date="2013-02" db="EMBL/GenBank/DDBJ databases">
        <authorList>
            <person name="Fiebig A."/>
            <person name="Goeker M."/>
            <person name="Klenk H.-P.P."/>
        </authorList>
    </citation>
    <scope>NUCLEOTIDE SEQUENCE [LARGE SCALE GENOMIC DNA]</scope>
    <source>
        <strain evidence="2 3">DSM 19309</strain>
    </source>
</reference>
<dbReference type="EMBL" id="AOSK01000097">
    <property type="protein sequence ID" value="EYD74957.1"/>
    <property type="molecule type" value="Genomic_DNA"/>
</dbReference>
<dbReference type="Proteomes" id="UP000019666">
    <property type="component" value="Unassembled WGS sequence"/>
</dbReference>
<proteinExistence type="predicted"/>
<protein>
    <submittedName>
        <fullName evidence="2">Uncharacterized protein</fullName>
    </submittedName>
</protein>
<feature type="chain" id="PRO_5001496115" evidence="1">
    <location>
        <begin position="37"/>
        <end position="193"/>
    </location>
</feature>
<sequence>MTTATFIALEGAGRRLRARNLLLTVLLGLGPSLAAAQEDAYLSCPEEVACYTSDGCHRDRAGALFFTIYDGGQRVVVVGLGDQPLALGATETNVYQVEMDEGVWFILLADDWSRFYMVQAFPQLQDAAAITGPCERRPYQGRLPRDPSASGVSCLSSWSGGLRAHARFRVASRRWTAGIPRSARSSRSEAVDW</sequence>
<evidence type="ECO:0000313" key="2">
    <source>
        <dbReference type="EMBL" id="EYD74957.1"/>
    </source>
</evidence>
<dbReference type="HOGENOM" id="CLU_1407837_0_0_5"/>
<feature type="signal peptide" evidence="1">
    <location>
        <begin position="1"/>
        <end position="36"/>
    </location>
</feature>
<gene>
    <name evidence="2" type="ORF">Rumeso_03469</name>
</gene>
<evidence type="ECO:0000313" key="3">
    <source>
        <dbReference type="Proteomes" id="UP000019666"/>
    </source>
</evidence>
<comment type="caution">
    <text evidence="2">The sequence shown here is derived from an EMBL/GenBank/DDBJ whole genome shotgun (WGS) entry which is preliminary data.</text>
</comment>
<evidence type="ECO:0000256" key="1">
    <source>
        <dbReference type="SAM" id="SignalP"/>
    </source>
</evidence>
<name>A0A017HKE0_9RHOB</name>
<dbReference type="AlphaFoldDB" id="A0A017HKE0"/>
<keyword evidence="3" id="KW-1185">Reference proteome</keyword>
<keyword evidence="1" id="KW-0732">Signal</keyword>